<dbReference type="FunFam" id="3.40.50.1370:FF:000007">
    <property type="entry name" value="Aspartate carbamoyltransferase"/>
    <property type="match status" value="1"/>
</dbReference>
<feature type="domain" description="Aspartate/ornithine carbamoyltransferase Asp/Orn-binding" evidence="9">
    <location>
        <begin position="213"/>
        <end position="358"/>
    </location>
</feature>
<evidence type="ECO:0000259" key="10">
    <source>
        <dbReference type="Pfam" id="PF02729"/>
    </source>
</evidence>
<comment type="similarity">
    <text evidence="3 8">Belongs to the aspartate/ornithine carbamoyltransferase superfamily. ATCase family.</text>
</comment>
<organism evidence="11 12">
    <name type="scientific">Candidatus Filomicrobium marinum</name>
    <dbReference type="NCBI Taxonomy" id="1608628"/>
    <lineage>
        <taxon>Bacteria</taxon>
        <taxon>Pseudomonadati</taxon>
        <taxon>Pseudomonadota</taxon>
        <taxon>Alphaproteobacteria</taxon>
        <taxon>Hyphomicrobiales</taxon>
        <taxon>Hyphomicrobiaceae</taxon>
        <taxon>Filomicrobium</taxon>
    </lineage>
</organism>
<feature type="domain" description="Aspartate/ornithine carbamoyltransferase carbamoyl-P binding" evidence="10">
    <location>
        <begin position="63"/>
        <end position="205"/>
    </location>
</feature>
<dbReference type="InterPro" id="IPR006131">
    <property type="entry name" value="Asp_carbamoyltransf_Asp/Orn-bd"/>
</dbReference>
<dbReference type="SUPFAM" id="SSF53671">
    <property type="entry name" value="Aspartate/ornithine carbamoyltransferase"/>
    <property type="match status" value="1"/>
</dbReference>
<evidence type="ECO:0000313" key="11">
    <source>
        <dbReference type="EMBL" id="CPR15435.1"/>
    </source>
</evidence>
<feature type="binding site" evidence="8">
    <location>
        <position position="193"/>
    </location>
    <ligand>
        <name>carbamoyl phosphate</name>
        <dbReference type="ChEBI" id="CHEBI:58228"/>
    </ligand>
</feature>
<dbReference type="InterPro" id="IPR006130">
    <property type="entry name" value="Asp/Orn_carbamoylTrfase"/>
</dbReference>
<dbReference type="EC" id="2.1.3.2" evidence="8"/>
<dbReference type="Pfam" id="PF00185">
    <property type="entry name" value="OTCace"/>
    <property type="match status" value="1"/>
</dbReference>
<evidence type="ECO:0000256" key="3">
    <source>
        <dbReference type="ARBA" id="ARBA00008896"/>
    </source>
</evidence>
<dbReference type="InterPro" id="IPR006132">
    <property type="entry name" value="Asp/Orn_carbamoyltranf_P-bd"/>
</dbReference>
<gene>
    <name evidence="8 11" type="primary">pyrB</name>
    <name evidence="11" type="ORF">YBN1229_v1_0357</name>
</gene>
<dbReference type="GO" id="GO:0006207">
    <property type="term" value="P:'de novo' pyrimidine nucleobase biosynthetic process"/>
    <property type="evidence" value="ECO:0007669"/>
    <property type="project" value="InterPro"/>
</dbReference>
<dbReference type="Pfam" id="PF02729">
    <property type="entry name" value="OTCace_N"/>
    <property type="match status" value="1"/>
</dbReference>
<dbReference type="GO" id="GO:0044205">
    <property type="term" value="P:'de novo' UMP biosynthetic process"/>
    <property type="evidence" value="ECO:0007669"/>
    <property type="project" value="UniProtKB-UniRule"/>
</dbReference>
<feature type="binding site" evidence="8">
    <location>
        <position position="165"/>
    </location>
    <ligand>
        <name>carbamoyl phosphate</name>
        <dbReference type="ChEBI" id="CHEBI:58228"/>
    </ligand>
</feature>
<feature type="binding site" evidence="8">
    <location>
        <position position="143"/>
    </location>
    <ligand>
        <name>L-aspartate</name>
        <dbReference type="ChEBI" id="CHEBI:29991"/>
    </ligand>
</feature>
<dbReference type="PRINTS" id="PR00100">
    <property type="entry name" value="AOTCASE"/>
</dbReference>
<dbReference type="GO" id="GO:0005829">
    <property type="term" value="C:cytosol"/>
    <property type="evidence" value="ECO:0007669"/>
    <property type="project" value="TreeGrafter"/>
</dbReference>
<dbReference type="HAMAP" id="MF_00001">
    <property type="entry name" value="Asp_carb_tr"/>
    <property type="match status" value="1"/>
</dbReference>
<feature type="binding site" evidence="8">
    <location>
        <position position="280"/>
    </location>
    <ligand>
        <name>L-aspartate</name>
        <dbReference type="ChEBI" id="CHEBI:29991"/>
    </ligand>
</feature>
<comment type="subunit">
    <text evidence="8">Heterododecamer (2C3:3R2) of six catalytic PyrB chains organized as two trimers (C3), and six regulatory PyrI chains organized as three dimers (R2).</text>
</comment>
<dbReference type="GO" id="GO:0016597">
    <property type="term" value="F:amino acid binding"/>
    <property type="evidence" value="ECO:0007669"/>
    <property type="project" value="InterPro"/>
</dbReference>
<dbReference type="NCBIfam" id="TIGR00670">
    <property type="entry name" value="asp_carb_tr"/>
    <property type="match status" value="1"/>
</dbReference>
<dbReference type="InterPro" id="IPR036901">
    <property type="entry name" value="Asp/Orn_carbamoylTrfase_sf"/>
</dbReference>
<dbReference type="NCBIfam" id="NF002032">
    <property type="entry name" value="PRK00856.1"/>
    <property type="match status" value="1"/>
</dbReference>
<sequence length="366" mass="40323">MIRLELLAYLCQRDGNLSQTGEIDHSQLTILARRQLPRRGTPPIRTTLMTDTALQQSFEFKHRNLLSCEELSAPEINFLLDLADDAADRNRKINKKRDVLSGRTLINLFFEASTRTQASFELAAKRLSADVMNMTVSSSSVQKGETLIDTAVTLNAMRPDIIVVRHHAAGAVELLSQKVDCSVINAGDGAHQHPTQALLDALTIRRAKGRISGLTVAICGDILHSRVARSNINVLNALGANVRVIAPSTLLPSAPERFGAEVYTDMWKGITDADVVMMLRLQIERMQGSHIPSTREFFHFFGLDQEKLARAKPDALVMHPGPMNRGVEIASTVADHSRSVIREQVEMGVAVRMAVLEALARNLPQA</sequence>
<dbReference type="UniPathway" id="UPA00070">
    <property type="reaction ID" value="UER00116"/>
</dbReference>
<dbReference type="Proteomes" id="UP000033187">
    <property type="component" value="Chromosome 1"/>
</dbReference>
<evidence type="ECO:0000313" key="12">
    <source>
        <dbReference type="Proteomes" id="UP000033187"/>
    </source>
</evidence>
<dbReference type="InterPro" id="IPR002082">
    <property type="entry name" value="Asp_carbamoyltransf"/>
</dbReference>
<dbReference type="EMBL" id="LN829119">
    <property type="protein sequence ID" value="CPR15435.1"/>
    <property type="molecule type" value="Genomic_DNA"/>
</dbReference>
<dbReference type="GO" id="GO:0006520">
    <property type="term" value="P:amino acid metabolic process"/>
    <property type="evidence" value="ECO:0007669"/>
    <property type="project" value="InterPro"/>
</dbReference>
<feature type="binding site" evidence="8">
    <location>
        <position position="115"/>
    </location>
    <ligand>
        <name>carbamoyl phosphate</name>
        <dbReference type="ChEBI" id="CHEBI:58228"/>
    </ligand>
</feature>
<dbReference type="PANTHER" id="PTHR45753">
    <property type="entry name" value="ORNITHINE CARBAMOYLTRANSFERASE, MITOCHONDRIAL"/>
    <property type="match status" value="1"/>
</dbReference>
<dbReference type="AlphaFoldDB" id="A0A0D6JAC0"/>
<evidence type="ECO:0000256" key="5">
    <source>
        <dbReference type="ARBA" id="ARBA00022975"/>
    </source>
</evidence>
<evidence type="ECO:0000259" key="9">
    <source>
        <dbReference type="Pfam" id="PF00185"/>
    </source>
</evidence>
<comment type="function">
    <text evidence="1">Reversibly catalyzes the transfer of the carbamoyl group from carbamoyl phosphate (CP) to the N(epsilon) atom of ornithine (ORN) to produce L-citrulline.</text>
</comment>
<keyword evidence="4 8" id="KW-0808">Transferase</keyword>
<dbReference type="PRINTS" id="PR00101">
    <property type="entry name" value="ATCASE"/>
</dbReference>
<evidence type="ECO:0000256" key="4">
    <source>
        <dbReference type="ARBA" id="ARBA00022679"/>
    </source>
</evidence>
<comment type="pathway">
    <text evidence="2 8">Pyrimidine metabolism; UMP biosynthesis via de novo pathway; (S)-dihydroorotate from bicarbonate: step 2/3.</text>
</comment>
<evidence type="ECO:0000256" key="1">
    <source>
        <dbReference type="ARBA" id="ARBA00003822"/>
    </source>
</evidence>
<evidence type="ECO:0000256" key="7">
    <source>
        <dbReference type="ARBA" id="ARBA00048859"/>
    </source>
</evidence>
<feature type="binding site" evidence="8">
    <location>
        <position position="116"/>
    </location>
    <ligand>
        <name>carbamoyl phosphate</name>
        <dbReference type="ChEBI" id="CHEBI:58228"/>
    </ligand>
</feature>
<evidence type="ECO:0000256" key="2">
    <source>
        <dbReference type="ARBA" id="ARBA00004852"/>
    </source>
</evidence>
<dbReference type="KEGG" id="fil:BN1229_v1_0353"/>
<proteinExistence type="inferred from homology"/>
<feature type="binding site" evidence="8">
    <location>
        <position position="322"/>
    </location>
    <ligand>
        <name>carbamoyl phosphate</name>
        <dbReference type="ChEBI" id="CHEBI:58228"/>
    </ligand>
</feature>
<keyword evidence="12" id="KW-1185">Reference proteome</keyword>
<feature type="binding site" evidence="8">
    <location>
        <position position="321"/>
    </location>
    <ligand>
        <name>carbamoyl phosphate</name>
        <dbReference type="ChEBI" id="CHEBI:58228"/>
    </ligand>
</feature>
<name>A0A0D6JAC0_9HYPH</name>
<dbReference type="GO" id="GO:0004070">
    <property type="term" value="F:aspartate carbamoyltransferase activity"/>
    <property type="evidence" value="ECO:0007669"/>
    <property type="project" value="UniProtKB-UniRule"/>
</dbReference>
<comment type="catalytic activity">
    <reaction evidence="7 8">
        <text>carbamoyl phosphate + L-aspartate = N-carbamoyl-L-aspartate + phosphate + H(+)</text>
        <dbReference type="Rhea" id="RHEA:20013"/>
        <dbReference type="ChEBI" id="CHEBI:15378"/>
        <dbReference type="ChEBI" id="CHEBI:29991"/>
        <dbReference type="ChEBI" id="CHEBI:32814"/>
        <dbReference type="ChEBI" id="CHEBI:43474"/>
        <dbReference type="ChEBI" id="CHEBI:58228"/>
        <dbReference type="EC" id="2.1.3.2"/>
    </reaction>
</comment>
<dbReference type="KEGG" id="fiy:BN1229_v1_0357"/>
<reference evidence="12" key="1">
    <citation type="submission" date="2015-02" db="EMBL/GenBank/DDBJ databases">
        <authorList>
            <person name="Chooi Y.-H."/>
        </authorList>
    </citation>
    <scope>NUCLEOTIDE SEQUENCE [LARGE SCALE GENOMIC DNA]</scope>
    <source>
        <strain evidence="12">strain Y</strain>
    </source>
</reference>
<protein>
    <recommendedName>
        <fullName evidence="8">Aspartate carbamoyltransferase</fullName>
        <ecNumber evidence="8">2.1.3.2</ecNumber>
    </recommendedName>
    <alternativeName>
        <fullName evidence="8">Aspartate transcarbamylase</fullName>
        <shortName evidence="8">ATCase</shortName>
    </alternativeName>
</protein>
<accession>A0A0D6JAC0</accession>
<feature type="binding site" evidence="8">
    <location>
        <position position="226"/>
    </location>
    <ligand>
        <name>L-aspartate</name>
        <dbReference type="ChEBI" id="CHEBI:29991"/>
    </ligand>
</feature>
<keyword evidence="5 8" id="KW-0665">Pyrimidine biosynthesis</keyword>
<dbReference type="PROSITE" id="PS00097">
    <property type="entry name" value="CARBAMOYLTRANSFERASE"/>
    <property type="match status" value="1"/>
</dbReference>
<evidence type="ECO:0000256" key="6">
    <source>
        <dbReference type="ARBA" id="ARBA00043884"/>
    </source>
</evidence>
<feature type="binding site" evidence="8">
    <location>
        <position position="196"/>
    </location>
    <ligand>
        <name>carbamoyl phosphate</name>
        <dbReference type="ChEBI" id="CHEBI:58228"/>
    </ligand>
</feature>
<dbReference type="Gene3D" id="3.40.50.1370">
    <property type="entry name" value="Aspartate/ornithine carbamoyltransferase"/>
    <property type="match status" value="2"/>
</dbReference>
<evidence type="ECO:0000256" key="8">
    <source>
        <dbReference type="HAMAP-Rule" id="MF_00001"/>
    </source>
</evidence>
<comment type="function">
    <text evidence="6 8">Catalyzes the condensation of carbamoyl phosphate and aspartate to form carbamoyl aspartate and inorganic phosphate, the committed step in the de novo pyrimidine nucleotide biosynthesis pathway.</text>
</comment>
<dbReference type="PANTHER" id="PTHR45753:SF6">
    <property type="entry name" value="ASPARTATE CARBAMOYLTRANSFERASE"/>
    <property type="match status" value="1"/>
</dbReference>